<dbReference type="AlphaFoldDB" id="A0A9Q0DZD5"/>
<proteinExistence type="predicted"/>
<name>A0A9Q0DZD5_9TELE</name>
<evidence type="ECO:0000313" key="2">
    <source>
        <dbReference type="Proteomes" id="UP001148018"/>
    </source>
</evidence>
<reference evidence="1" key="1">
    <citation type="submission" date="2022-07" db="EMBL/GenBank/DDBJ databases">
        <title>Chromosome-level genome of Muraenolepis orangiensis.</title>
        <authorList>
            <person name="Kim J."/>
        </authorList>
    </citation>
    <scope>NUCLEOTIDE SEQUENCE</scope>
    <source>
        <strain evidence="1">KU_S4_2022</strain>
        <tissue evidence="1">Muscle</tissue>
    </source>
</reference>
<accession>A0A9Q0DZD5</accession>
<dbReference type="Proteomes" id="UP001148018">
    <property type="component" value="Unassembled WGS sequence"/>
</dbReference>
<evidence type="ECO:0008006" key="3">
    <source>
        <dbReference type="Google" id="ProtNLM"/>
    </source>
</evidence>
<keyword evidence="2" id="KW-1185">Reference proteome</keyword>
<evidence type="ECO:0000313" key="1">
    <source>
        <dbReference type="EMBL" id="KAJ3597209.1"/>
    </source>
</evidence>
<organism evidence="1 2">
    <name type="scientific">Muraenolepis orangiensis</name>
    <name type="common">Patagonian moray cod</name>
    <dbReference type="NCBI Taxonomy" id="630683"/>
    <lineage>
        <taxon>Eukaryota</taxon>
        <taxon>Metazoa</taxon>
        <taxon>Chordata</taxon>
        <taxon>Craniata</taxon>
        <taxon>Vertebrata</taxon>
        <taxon>Euteleostomi</taxon>
        <taxon>Actinopterygii</taxon>
        <taxon>Neopterygii</taxon>
        <taxon>Teleostei</taxon>
        <taxon>Neoteleostei</taxon>
        <taxon>Acanthomorphata</taxon>
        <taxon>Zeiogadaria</taxon>
        <taxon>Gadariae</taxon>
        <taxon>Gadiformes</taxon>
        <taxon>Muraenolepidoidei</taxon>
        <taxon>Muraenolepididae</taxon>
        <taxon>Muraenolepis</taxon>
    </lineage>
</organism>
<protein>
    <recommendedName>
        <fullName evidence="3">PWI domain-containing protein</fullName>
    </recommendedName>
</protein>
<comment type="caution">
    <text evidence="1">The sequence shown here is derived from an EMBL/GenBank/DDBJ whole genome shotgun (WGS) entry which is preliminary data.</text>
</comment>
<dbReference type="EMBL" id="JANIIK010000109">
    <property type="protein sequence ID" value="KAJ3597209.1"/>
    <property type="molecule type" value="Genomic_DNA"/>
</dbReference>
<dbReference type="OrthoDB" id="9950091at2759"/>
<sequence>MADLEQWVKDRLHDILGLSDRHVAQFIIGTARKSSSQQDFVSRLKQTGTIDIDQNVVAFAEELYEKVST</sequence>
<gene>
    <name evidence="1" type="ORF">NHX12_000738</name>
</gene>